<dbReference type="KEGG" id="fae:FAES_3377"/>
<gene>
    <name evidence="5" type="ORF">FAES_3377</name>
</gene>
<dbReference type="Gene3D" id="1.10.150.130">
    <property type="match status" value="1"/>
</dbReference>
<dbReference type="Gene3D" id="1.10.443.10">
    <property type="entry name" value="Intergrase catalytic core"/>
    <property type="match status" value="1"/>
</dbReference>
<dbReference type="Pfam" id="PF00589">
    <property type="entry name" value="Phage_integrase"/>
    <property type="match status" value="1"/>
</dbReference>
<dbReference type="EMBL" id="HE796683">
    <property type="protein sequence ID" value="CCH01385.1"/>
    <property type="molecule type" value="Genomic_DNA"/>
</dbReference>
<comment type="similarity">
    <text evidence="1">Belongs to the 'phage' integrase family.</text>
</comment>
<evidence type="ECO:0000256" key="2">
    <source>
        <dbReference type="ARBA" id="ARBA00023125"/>
    </source>
</evidence>
<evidence type="ECO:0000313" key="6">
    <source>
        <dbReference type="Proteomes" id="UP000011058"/>
    </source>
</evidence>
<organism evidence="5 6">
    <name type="scientific">Fibrella aestuarina BUZ 2</name>
    <dbReference type="NCBI Taxonomy" id="1166018"/>
    <lineage>
        <taxon>Bacteria</taxon>
        <taxon>Pseudomonadati</taxon>
        <taxon>Bacteroidota</taxon>
        <taxon>Cytophagia</taxon>
        <taxon>Cytophagales</taxon>
        <taxon>Spirosomataceae</taxon>
        <taxon>Fibrella</taxon>
    </lineage>
</organism>
<dbReference type="STRING" id="1166018.FAES_3377"/>
<dbReference type="InterPro" id="IPR013762">
    <property type="entry name" value="Integrase-like_cat_sf"/>
</dbReference>
<dbReference type="Pfam" id="PF17293">
    <property type="entry name" value="Arm-DNA-bind_5"/>
    <property type="match status" value="1"/>
</dbReference>
<dbReference type="GO" id="GO:0006310">
    <property type="term" value="P:DNA recombination"/>
    <property type="evidence" value="ECO:0007669"/>
    <property type="project" value="UniProtKB-KW"/>
</dbReference>
<feature type="domain" description="Tyr recombinase" evidence="4">
    <location>
        <begin position="253"/>
        <end position="449"/>
    </location>
</feature>
<dbReference type="SUPFAM" id="SSF56349">
    <property type="entry name" value="DNA breaking-rejoining enzymes"/>
    <property type="match status" value="1"/>
</dbReference>
<evidence type="ECO:0000256" key="3">
    <source>
        <dbReference type="ARBA" id="ARBA00023172"/>
    </source>
</evidence>
<dbReference type="PATRIC" id="fig|1166018.3.peg.5152"/>
<dbReference type="Pfam" id="PF13102">
    <property type="entry name" value="Phage_int_SAM_5"/>
    <property type="match status" value="1"/>
</dbReference>
<dbReference type="CDD" id="cd01185">
    <property type="entry name" value="INTN1_C_like"/>
    <property type="match status" value="1"/>
</dbReference>
<proteinExistence type="inferred from homology"/>
<reference evidence="5 6" key="1">
    <citation type="journal article" date="2012" name="J. Bacteriol.">
        <title>Genome Sequence of Fibrella aestuarina BUZ 2T, a Filamentous Marine Bacterium.</title>
        <authorList>
            <person name="Filippini M."/>
            <person name="Qi W."/>
            <person name="Blom J."/>
            <person name="Goesmann A."/>
            <person name="Smits T.H."/>
            <person name="Bagheri H.C."/>
        </authorList>
    </citation>
    <scope>NUCLEOTIDE SEQUENCE [LARGE SCALE GENOMIC DNA]</scope>
    <source>
        <strain evidence="6">BUZ 2T</strain>
    </source>
</reference>
<dbReference type="InterPro" id="IPR035386">
    <property type="entry name" value="Arm-DNA-bind_5"/>
</dbReference>
<dbReference type="OrthoDB" id="1094492at2"/>
<dbReference type="InterPro" id="IPR010998">
    <property type="entry name" value="Integrase_recombinase_N"/>
</dbReference>
<dbReference type="eggNOG" id="COG0582">
    <property type="taxonomic scope" value="Bacteria"/>
</dbReference>
<dbReference type="InterPro" id="IPR025269">
    <property type="entry name" value="SAM-like_dom"/>
</dbReference>
<dbReference type="RefSeq" id="WP_015332484.1">
    <property type="nucleotide sequence ID" value="NC_020054.1"/>
</dbReference>
<dbReference type="PANTHER" id="PTHR30349:SF64">
    <property type="entry name" value="PROPHAGE INTEGRASE INTD-RELATED"/>
    <property type="match status" value="1"/>
</dbReference>
<dbReference type="PROSITE" id="PS51898">
    <property type="entry name" value="TYR_RECOMBINASE"/>
    <property type="match status" value="1"/>
</dbReference>
<sequence length="452" mass="51180">MARTTEHKEGKASVKVIYRTVKLLSDGSHPFWVRIIKDRKTKYIATGISLNSKYWNDKHTNFREAIRKSYPEPYREDLIRQLTDWEDKYKASATELVNADEVGYTAKDVAEQVAQKRATVRKVSLLAYIDEVCLAMKRAGQHGNADIYKELKAIVARFLKEEYSTADIAFDKVSVKFCNSLETHLRERGNSDNTIHQRFRVLRAIVNKAIAEEVTKPEHYPFARNAAEKHKFQLGKFNTKTSKRAISRDDVRKVESYQVPAIEPGLYASLRKTSEHLQLAKDVFLFSFYLGGINFVDLAALKWRNINKDISGNYRVDYVRQKTGGRFSVRLNAPTQAILDAYRPITENGSESYAFPILNNTRHTTPSQIKNRCHKVLGEVNTNLKTIAEAVGITVTLTTYVARHSFASAMKQAGIATSIISEAMGHTTEAVTQTYLTSFASETVDSAYDALL</sequence>
<name>I0KB82_9BACT</name>
<evidence type="ECO:0000259" key="4">
    <source>
        <dbReference type="PROSITE" id="PS51898"/>
    </source>
</evidence>
<dbReference type="InterPro" id="IPR011010">
    <property type="entry name" value="DNA_brk_join_enz"/>
</dbReference>
<dbReference type="InterPro" id="IPR050090">
    <property type="entry name" value="Tyrosine_recombinase_XerCD"/>
</dbReference>
<dbReference type="AlphaFoldDB" id="I0KB82"/>
<accession>I0KB82</accession>
<keyword evidence="2" id="KW-0238">DNA-binding</keyword>
<dbReference type="GO" id="GO:0015074">
    <property type="term" value="P:DNA integration"/>
    <property type="evidence" value="ECO:0007669"/>
    <property type="project" value="InterPro"/>
</dbReference>
<evidence type="ECO:0000256" key="1">
    <source>
        <dbReference type="ARBA" id="ARBA00008857"/>
    </source>
</evidence>
<dbReference type="InterPro" id="IPR002104">
    <property type="entry name" value="Integrase_catalytic"/>
</dbReference>
<dbReference type="PANTHER" id="PTHR30349">
    <property type="entry name" value="PHAGE INTEGRASE-RELATED"/>
    <property type="match status" value="1"/>
</dbReference>
<protein>
    <submittedName>
        <fullName evidence="5">Integrase</fullName>
    </submittedName>
</protein>
<keyword evidence="3" id="KW-0233">DNA recombination</keyword>
<evidence type="ECO:0000313" key="5">
    <source>
        <dbReference type="EMBL" id="CCH01385.1"/>
    </source>
</evidence>
<keyword evidence="6" id="KW-1185">Reference proteome</keyword>
<dbReference type="HOGENOM" id="CLU_033139_0_1_10"/>
<dbReference type="GO" id="GO:0003677">
    <property type="term" value="F:DNA binding"/>
    <property type="evidence" value="ECO:0007669"/>
    <property type="project" value="UniProtKB-KW"/>
</dbReference>
<dbReference type="Proteomes" id="UP000011058">
    <property type="component" value="Chromosome"/>
</dbReference>